<dbReference type="PRINTS" id="PR00081">
    <property type="entry name" value="GDHRDH"/>
</dbReference>
<dbReference type="Proteomes" id="UP000564496">
    <property type="component" value="Unassembled WGS sequence"/>
</dbReference>
<dbReference type="PANTHER" id="PTHR44196:SF1">
    <property type="entry name" value="DEHYDROGENASE_REDUCTASE SDR FAMILY MEMBER 7B"/>
    <property type="match status" value="1"/>
</dbReference>
<keyword evidence="2" id="KW-0560">Oxidoreductase</keyword>
<comment type="caution">
    <text evidence="4">The sequence shown here is derived from an EMBL/GenBank/DDBJ whole genome shotgun (WGS) entry which is preliminary data.</text>
</comment>
<accession>A0A7Z0DKX1</accession>
<evidence type="ECO:0000313" key="4">
    <source>
        <dbReference type="EMBL" id="NYI77470.1"/>
    </source>
</evidence>
<dbReference type="InterPro" id="IPR020904">
    <property type="entry name" value="Sc_DH/Rdtase_CS"/>
</dbReference>
<evidence type="ECO:0000313" key="5">
    <source>
        <dbReference type="Proteomes" id="UP000564496"/>
    </source>
</evidence>
<proteinExistence type="inferred from homology"/>
<dbReference type="AlphaFoldDB" id="A0A7Z0DKX1"/>
<evidence type="ECO:0000256" key="3">
    <source>
        <dbReference type="RuleBase" id="RU000363"/>
    </source>
</evidence>
<dbReference type="PANTHER" id="PTHR44196">
    <property type="entry name" value="DEHYDROGENASE/REDUCTASE SDR FAMILY MEMBER 7B"/>
    <property type="match status" value="1"/>
</dbReference>
<dbReference type="GO" id="GO:0016020">
    <property type="term" value="C:membrane"/>
    <property type="evidence" value="ECO:0007669"/>
    <property type="project" value="TreeGrafter"/>
</dbReference>
<dbReference type="NCBIfam" id="NF005854">
    <property type="entry name" value="PRK07775.1"/>
    <property type="match status" value="1"/>
</dbReference>
<keyword evidence="5" id="KW-1185">Reference proteome</keyword>
<reference evidence="4 5" key="1">
    <citation type="submission" date="2020-07" db="EMBL/GenBank/DDBJ databases">
        <title>Sequencing the genomes of 1000 actinobacteria strains.</title>
        <authorList>
            <person name="Klenk H.-P."/>
        </authorList>
    </citation>
    <scope>NUCLEOTIDE SEQUENCE [LARGE SCALE GENOMIC DNA]</scope>
    <source>
        <strain evidence="4 5">DSM 26487</strain>
    </source>
</reference>
<protein>
    <submittedName>
        <fullName evidence="4">NADP-dependent 3-hydroxy acid dehydrogenase YdfG</fullName>
    </submittedName>
</protein>
<dbReference type="RefSeq" id="WP_179657953.1">
    <property type="nucleotide sequence ID" value="NZ_JACBZR010000001.1"/>
</dbReference>
<dbReference type="GO" id="GO:0016491">
    <property type="term" value="F:oxidoreductase activity"/>
    <property type="evidence" value="ECO:0007669"/>
    <property type="project" value="UniProtKB-KW"/>
</dbReference>
<dbReference type="PRINTS" id="PR00080">
    <property type="entry name" value="SDRFAMILY"/>
</dbReference>
<name>A0A7Z0DKX1_9ACTN</name>
<dbReference type="InterPro" id="IPR036291">
    <property type="entry name" value="NAD(P)-bd_dom_sf"/>
</dbReference>
<evidence type="ECO:0000256" key="1">
    <source>
        <dbReference type="ARBA" id="ARBA00006484"/>
    </source>
</evidence>
<dbReference type="Pfam" id="PF00106">
    <property type="entry name" value="adh_short"/>
    <property type="match status" value="1"/>
</dbReference>
<gene>
    <name evidence="4" type="ORF">BJ988_002118</name>
</gene>
<dbReference type="EMBL" id="JACBZR010000001">
    <property type="protein sequence ID" value="NYI77470.1"/>
    <property type="molecule type" value="Genomic_DNA"/>
</dbReference>
<dbReference type="InterPro" id="IPR002347">
    <property type="entry name" value="SDR_fam"/>
</dbReference>
<dbReference type="SUPFAM" id="SSF51735">
    <property type="entry name" value="NAD(P)-binding Rossmann-fold domains"/>
    <property type="match status" value="1"/>
</dbReference>
<sequence length="262" mass="27736">MTRSEKYAQPDRRPAVITGASSGIGAETARALATAGFPVALGARRLDRIEEIAAAIRTDGGEAVAHPLDVTSDDSVVEFAAKAVADLGEVEVLVSNAGVTHPGATVDVSTETFGHQVDINLLGAHRVLRAFGPGMIERQRGDLVFLSSDVAVKPRPFMGAYAASKWGLEGMVNALQMELEGTGVRASIVRPGPTHSDIGNEWPADLGGFVLEQWVRWGLARHPHFLKAQALADAITSVVTARRGVHISTIDVNPEAPVQEAR</sequence>
<dbReference type="PROSITE" id="PS00061">
    <property type="entry name" value="ADH_SHORT"/>
    <property type="match status" value="1"/>
</dbReference>
<organism evidence="4 5">
    <name type="scientific">Nocardioides panzhihuensis</name>
    <dbReference type="NCBI Taxonomy" id="860243"/>
    <lineage>
        <taxon>Bacteria</taxon>
        <taxon>Bacillati</taxon>
        <taxon>Actinomycetota</taxon>
        <taxon>Actinomycetes</taxon>
        <taxon>Propionibacteriales</taxon>
        <taxon>Nocardioidaceae</taxon>
        <taxon>Nocardioides</taxon>
    </lineage>
</organism>
<dbReference type="CDD" id="cd05233">
    <property type="entry name" value="SDR_c"/>
    <property type="match status" value="1"/>
</dbReference>
<evidence type="ECO:0000256" key="2">
    <source>
        <dbReference type="ARBA" id="ARBA00023002"/>
    </source>
</evidence>
<dbReference type="Gene3D" id="3.40.50.720">
    <property type="entry name" value="NAD(P)-binding Rossmann-like Domain"/>
    <property type="match status" value="1"/>
</dbReference>
<comment type="similarity">
    <text evidence="1 3">Belongs to the short-chain dehydrogenases/reductases (SDR) family.</text>
</comment>